<feature type="transmembrane region" description="Helical" evidence="2">
    <location>
        <begin position="49"/>
        <end position="71"/>
    </location>
</feature>
<comment type="caution">
    <text evidence="4">The sequence shown here is derived from an EMBL/GenBank/DDBJ whole genome shotgun (WGS) entry which is preliminary data.</text>
</comment>
<dbReference type="RefSeq" id="WP_163560701.1">
    <property type="nucleotide sequence ID" value="NZ_CP153689.1"/>
</dbReference>
<sequence>MAGKSLGTLTIDLIAKVGGFVQGMDKAERTSQKWRDQVKKDAKEISTSIIAIGAAAATAAVGIGAAGLAIVKNTAQQVTEADRWAKSLKMSTQDLLSWQYAAEQAGLTGDNIADIFKDINDKVGDAVLNKSGEAAQALDTLGLSAQKLAQQSPDKQLMAISEALQKIPTQAGKTNILESLGNDLSKMLPLFDNNNEKLKQFIQLSKDFGVAPPQEDIDNLVKVNQFFQDIETSARGLKMEIASGLAKVDLTPLQDGLDDIRDVFTDPAVLQGLSDLVGEAISLAGVVGRIAGGLGAIATYTRSRIGAVSGNYNAADESDIAQRIEFLNKRGNQSKEQKDELDFLTKRLQFLRAIKSSLTPEEVDKGANGLTSLLSDMGIQPPTGDDYKLGKGESNQKVTTKSNPTENAFKSRLLDLQKQAALIETTGKKTAEVTELEKVNFDITSGNLKKLSEAQKNQLRDAAKFLDSKNEELRLNQENAKVAEYVSGLERQNKLIKQGYDSEFIGRYSGERERSRMQERNNIQQEYEGNREDLLKQYQSGDISKSLYDAETEALQDALNKRLEIQSDYYKQQDELQNDYSAGLISGFAAQATAAMDLYSTMQQVGAQTFSSMTDMIITWAETGKLNAQDFAATFIQSVGAAMLQYAAAQVAMAALNAFTQWIGVPYVGPAVAPAQAIAAAAAAGVFMTAIGSALHGQAHDGIDSVPETGTWLLQKGERVTTAKTSAKLDATLDRVANQSTGGGAIYSPTINIPINGNPSDATLALVRKAADEGAERGYRKAVNSVASGQGDLHKALMGKTTSGRKIS</sequence>
<dbReference type="EMBL" id="VLSS01000014">
    <property type="protein sequence ID" value="NDR84856.1"/>
    <property type="molecule type" value="Genomic_DNA"/>
</dbReference>
<keyword evidence="2" id="KW-1133">Transmembrane helix</keyword>
<feature type="compositionally biased region" description="Polar residues" evidence="1">
    <location>
        <begin position="393"/>
        <end position="404"/>
    </location>
</feature>
<dbReference type="NCBIfam" id="TIGR01541">
    <property type="entry name" value="tape_meas_lam_C"/>
    <property type="match status" value="1"/>
</dbReference>
<proteinExistence type="predicted"/>
<dbReference type="Pfam" id="PF09718">
    <property type="entry name" value="Tape_meas_lam_C"/>
    <property type="match status" value="1"/>
</dbReference>
<evidence type="ECO:0000256" key="2">
    <source>
        <dbReference type="SAM" id="Phobius"/>
    </source>
</evidence>
<dbReference type="InterPro" id="IPR006431">
    <property type="entry name" value="Phage_tape_meas_C"/>
</dbReference>
<organism evidence="4">
    <name type="scientific">Klebsiella pneumoniae</name>
    <dbReference type="NCBI Taxonomy" id="573"/>
    <lineage>
        <taxon>Bacteria</taxon>
        <taxon>Pseudomonadati</taxon>
        <taxon>Pseudomonadota</taxon>
        <taxon>Gammaproteobacteria</taxon>
        <taxon>Enterobacterales</taxon>
        <taxon>Enterobacteriaceae</taxon>
        <taxon>Klebsiella/Raoultella group</taxon>
        <taxon>Klebsiella</taxon>
        <taxon>Klebsiella pneumoniae complex</taxon>
    </lineage>
</organism>
<evidence type="ECO:0000256" key="1">
    <source>
        <dbReference type="SAM" id="MobiDB-lite"/>
    </source>
</evidence>
<feature type="domain" description="Bacteriophage tail tape measure C-terminal" evidence="3">
    <location>
        <begin position="579"/>
        <end position="651"/>
    </location>
</feature>
<protein>
    <submittedName>
        <fullName evidence="4">Phage tail tape measure protein</fullName>
    </submittedName>
</protein>
<name>A0A6B2J4E6_KLEPN</name>
<evidence type="ECO:0000313" key="4">
    <source>
        <dbReference type="EMBL" id="NDR84856.1"/>
    </source>
</evidence>
<keyword evidence="2" id="KW-0812">Transmembrane</keyword>
<feature type="region of interest" description="Disordered" evidence="1">
    <location>
        <begin position="372"/>
        <end position="404"/>
    </location>
</feature>
<evidence type="ECO:0000259" key="3">
    <source>
        <dbReference type="Pfam" id="PF09718"/>
    </source>
</evidence>
<dbReference type="AlphaFoldDB" id="A0A6B2J4E6"/>
<accession>A0A6B2J4E6</accession>
<reference evidence="4" key="1">
    <citation type="journal article" date="2020" name="Int. J. Nanomedicine">
        <title>Consequences Of Long-Term Bacteria's Exposure To Silver Nanoformulations With Different PhysicoChemical Properties.</title>
        <authorList>
            <person name="Kedziora A."/>
            <person name="Wernecki M."/>
            <person name="Korzekwa K."/>
            <person name="Speruda M."/>
            <person name="Gerasymchuk Y."/>
            <person name="Lukowiak A."/>
            <person name="Bugla-Ploskonska G."/>
        </authorList>
    </citation>
    <scope>NUCLEOTIDE SEQUENCE</scope>
    <source>
        <strain evidence="4">626 S7</strain>
    </source>
</reference>
<keyword evidence="2" id="KW-0472">Membrane</keyword>
<gene>
    <name evidence="4" type="ORF">FPI86_10775</name>
</gene>